<comment type="caution">
    <text evidence="1">The sequence shown here is derived from an EMBL/GenBank/DDBJ whole genome shotgun (WGS) entry which is preliminary data.</text>
</comment>
<accession>K2FVR8</accession>
<protein>
    <submittedName>
        <fullName evidence="1">Uncharacterized protein</fullName>
    </submittedName>
</protein>
<name>K2FVR8_9BACT</name>
<evidence type="ECO:0000313" key="1">
    <source>
        <dbReference type="EMBL" id="EKE27043.1"/>
    </source>
</evidence>
<dbReference type="AlphaFoldDB" id="K2FVR8"/>
<proteinExistence type="predicted"/>
<organism evidence="1">
    <name type="scientific">uncultured bacterium</name>
    <name type="common">gcode 4</name>
    <dbReference type="NCBI Taxonomy" id="1234023"/>
    <lineage>
        <taxon>Bacteria</taxon>
        <taxon>environmental samples</taxon>
    </lineage>
</organism>
<reference evidence="1" key="1">
    <citation type="journal article" date="2012" name="Science">
        <title>Fermentation, hydrogen, and sulfur metabolism in multiple uncultivated bacterial phyla.</title>
        <authorList>
            <person name="Wrighton K.C."/>
            <person name="Thomas B.C."/>
            <person name="Sharon I."/>
            <person name="Miller C.S."/>
            <person name="Castelle C.J."/>
            <person name="VerBerkmoes N.C."/>
            <person name="Wilkins M.J."/>
            <person name="Hettich R.L."/>
            <person name="Lipton M.S."/>
            <person name="Williams K.H."/>
            <person name="Long P.E."/>
            <person name="Banfield J.F."/>
        </authorList>
    </citation>
    <scope>NUCLEOTIDE SEQUENCE [LARGE SCALE GENOMIC DNA]</scope>
</reference>
<dbReference type="EMBL" id="AMFJ01000592">
    <property type="protein sequence ID" value="EKE27043.1"/>
    <property type="molecule type" value="Genomic_DNA"/>
</dbReference>
<gene>
    <name evidence="1" type="ORF">ACD_4C00076G0001</name>
</gene>
<sequence>MEKEIGKVITNYVYITIKSRVYRNPKVCGNDKLVEII</sequence>